<sequence length="148" mass="15908">MVTTTVSTPVPAGLSKDAVLAALHNHEQMVKTLCPALISHALESGSEEIDVPAVYSVTDKKPIGQTTYKLTLTNVADGIDTLVNAKPPVGTLTIAGKWRVVEEEDGKMLLKEEVDIDANMIMKRMAKANVDGSHPKQHVVLLEQAQKA</sequence>
<dbReference type="EMBL" id="ML978127">
    <property type="protein sequence ID" value="KAF2098132.1"/>
    <property type="molecule type" value="Genomic_DNA"/>
</dbReference>
<reference evidence="2" key="1">
    <citation type="journal article" date="2020" name="Stud. Mycol.">
        <title>101 Dothideomycetes genomes: a test case for predicting lifestyles and emergence of pathogens.</title>
        <authorList>
            <person name="Haridas S."/>
            <person name="Albert R."/>
            <person name="Binder M."/>
            <person name="Bloem J."/>
            <person name="Labutti K."/>
            <person name="Salamov A."/>
            <person name="Andreopoulos B."/>
            <person name="Baker S."/>
            <person name="Barry K."/>
            <person name="Bills G."/>
            <person name="Bluhm B."/>
            <person name="Cannon C."/>
            <person name="Castanera R."/>
            <person name="Culley D."/>
            <person name="Daum C."/>
            <person name="Ezra D."/>
            <person name="Gonzalez J."/>
            <person name="Henrissat B."/>
            <person name="Kuo A."/>
            <person name="Liang C."/>
            <person name="Lipzen A."/>
            <person name="Lutzoni F."/>
            <person name="Magnuson J."/>
            <person name="Mondo S."/>
            <person name="Nolan M."/>
            <person name="Ohm R."/>
            <person name="Pangilinan J."/>
            <person name="Park H.-J."/>
            <person name="Ramirez L."/>
            <person name="Alfaro M."/>
            <person name="Sun H."/>
            <person name="Tritt A."/>
            <person name="Yoshinaga Y."/>
            <person name="Zwiers L.-H."/>
            <person name="Turgeon B."/>
            <person name="Goodwin S."/>
            <person name="Spatafora J."/>
            <person name="Crous P."/>
            <person name="Grigoriev I."/>
        </authorList>
    </citation>
    <scope>NUCLEOTIDE SEQUENCE</scope>
    <source>
        <strain evidence="2">CBS 133067</strain>
    </source>
</reference>
<evidence type="ECO:0000259" key="1">
    <source>
        <dbReference type="Pfam" id="PF23155"/>
    </source>
</evidence>
<dbReference type="InterPro" id="IPR055481">
    <property type="entry name" value="DUF7053"/>
</dbReference>
<dbReference type="Proteomes" id="UP000799772">
    <property type="component" value="Unassembled WGS sequence"/>
</dbReference>
<accession>A0A9P4IGN8</accession>
<name>A0A9P4IGN8_9PEZI</name>
<dbReference type="Pfam" id="PF23155">
    <property type="entry name" value="DUF7053"/>
    <property type="match status" value="1"/>
</dbReference>
<proteinExistence type="predicted"/>
<gene>
    <name evidence="2" type="ORF">NA57DRAFT_57300</name>
</gene>
<keyword evidence="3" id="KW-1185">Reference proteome</keyword>
<dbReference type="OrthoDB" id="3905686at2759"/>
<protein>
    <recommendedName>
        <fullName evidence="1">DUF7053 domain-containing protein</fullName>
    </recommendedName>
</protein>
<comment type="caution">
    <text evidence="2">The sequence shown here is derived from an EMBL/GenBank/DDBJ whole genome shotgun (WGS) entry which is preliminary data.</text>
</comment>
<evidence type="ECO:0000313" key="2">
    <source>
        <dbReference type="EMBL" id="KAF2098132.1"/>
    </source>
</evidence>
<organism evidence="2 3">
    <name type="scientific">Rhizodiscina lignyota</name>
    <dbReference type="NCBI Taxonomy" id="1504668"/>
    <lineage>
        <taxon>Eukaryota</taxon>
        <taxon>Fungi</taxon>
        <taxon>Dikarya</taxon>
        <taxon>Ascomycota</taxon>
        <taxon>Pezizomycotina</taxon>
        <taxon>Dothideomycetes</taxon>
        <taxon>Pleosporomycetidae</taxon>
        <taxon>Aulographales</taxon>
        <taxon>Rhizodiscinaceae</taxon>
        <taxon>Rhizodiscina</taxon>
    </lineage>
</organism>
<feature type="domain" description="DUF7053" evidence="1">
    <location>
        <begin position="3"/>
        <end position="146"/>
    </location>
</feature>
<dbReference type="AlphaFoldDB" id="A0A9P4IGN8"/>
<evidence type="ECO:0000313" key="3">
    <source>
        <dbReference type="Proteomes" id="UP000799772"/>
    </source>
</evidence>